<dbReference type="STRING" id="69771.A0A1V6PE39"/>
<accession>A0A1V6PE39</accession>
<reference evidence="2" key="1">
    <citation type="journal article" date="2017" name="Nat. Microbiol.">
        <title>Global analysis of biosynthetic gene clusters reveals vast potential of secondary metabolite production in Penicillium species.</title>
        <authorList>
            <person name="Nielsen J.C."/>
            <person name="Grijseels S."/>
            <person name="Prigent S."/>
            <person name="Ji B."/>
            <person name="Dainat J."/>
            <person name="Nielsen K.F."/>
            <person name="Frisvad J.C."/>
            <person name="Workman M."/>
            <person name="Nielsen J."/>
        </authorList>
    </citation>
    <scope>NUCLEOTIDE SEQUENCE [LARGE SCALE GENOMIC DNA]</scope>
    <source>
        <strain evidence="2">IBT 11843</strain>
    </source>
</reference>
<keyword evidence="2" id="KW-1185">Reference proteome</keyword>
<name>A0A1V6PE39_PENDC</name>
<proteinExistence type="predicted"/>
<organism evidence="1 2">
    <name type="scientific">Penicillium decumbens</name>
    <dbReference type="NCBI Taxonomy" id="69771"/>
    <lineage>
        <taxon>Eukaryota</taxon>
        <taxon>Fungi</taxon>
        <taxon>Dikarya</taxon>
        <taxon>Ascomycota</taxon>
        <taxon>Pezizomycotina</taxon>
        <taxon>Eurotiomycetes</taxon>
        <taxon>Eurotiomycetidae</taxon>
        <taxon>Eurotiales</taxon>
        <taxon>Aspergillaceae</taxon>
        <taxon>Penicillium</taxon>
    </lineage>
</organism>
<sequence>MEEQKAKWELFFYPNPEDGDLDPPTWDEIQILREFVERYSTANATPADDAAHRFVSLRNEDNLIEERQTNAMDKGEQ</sequence>
<dbReference type="OMA" id="AKWELFF"/>
<evidence type="ECO:0000313" key="2">
    <source>
        <dbReference type="Proteomes" id="UP000191522"/>
    </source>
</evidence>
<protein>
    <submittedName>
        <fullName evidence="1">Uncharacterized protein</fullName>
    </submittedName>
</protein>
<dbReference type="Proteomes" id="UP000191522">
    <property type="component" value="Unassembled WGS sequence"/>
</dbReference>
<evidence type="ECO:0000313" key="1">
    <source>
        <dbReference type="EMBL" id="OQD74796.1"/>
    </source>
</evidence>
<dbReference type="EMBL" id="MDYL01000009">
    <property type="protein sequence ID" value="OQD74796.1"/>
    <property type="molecule type" value="Genomic_DNA"/>
</dbReference>
<comment type="caution">
    <text evidence="1">The sequence shown here is derived from an EMBL/GenBank/DDBJ whole genome shotgun (WGS) entry which is preliminary data.</text>
</comment>
<gene>
    <name evidence="1" type="ORF">PENDEC_c009G06671</name>
</gene>
<dbReference type="OrthoDB" id="3350591at2759"/>
<dbReference type="AlphaFoldDB" id="A0A1V6PE39"/>